<dbReference type="Gene3D" id="3.80.10.10">
    <property type="entry name" value="Ribonuclease Inhibitor"/>
    <property type="match status" value="2"/>
</dbReference>
<evidence type="ECO:0000256" key="13">
    <source>
        <dbReference type="SAM" id="Phobius"/>
    </source>
</evidence>
<keyword evidence="3" id="KW-0134">Cell wall</keyword>
<dbReference type="PANTHER" id="PTHR48007:SF29">
    <property type="entry name" value="POLLEN RECEPTOR-LIKE KINASE 3"/>
    <property type="match status" value="1"/>
</dbReference>
<keyword evidence="5 13" id="KW-0812">Transmembrane</keyword>
<accession>A0AAE1JAL4</accession>
<feature type="region of interest" description="Disordered" evidence="12">
    <location>
        <begin position="284"/>
        <end position="310"/>
    </location>
</feature>
<name>A0AAE1JAL4_9FABA</name>
<dbReference type="Pfam" id="PF08263">
    <property type="entry name" value="LRRNT_2"/>
    <property type="match status" value="1"/>
</dbReference>
<evidence type="ECO:0000256" key="14">
    <source>
        <dbReference type="SAM" id="SignalP"/>
    </source>
</evidence>
<comment type="caution">
    <text evidence="16">The sequence shown here is derived from an EMBL/GenBank/DDBJ whole genome shotgun (WGS) entry which is preliminary data.</text>
</comment>
<feature type="domain" description="Protein kinase" evidence="15">
    <location>
        <begin position="334"/>
        <end position="608"/>
    </location>
</feature>
<dbReference type="Proteomes" id="UP001293593">
    <property type="component" value="Unassembled WGS sequence"/>
</dbReference>
<keyword evidence="8" id="KW-0611">Plant defense</keyword>
<evidence type="ECO:0000256" key="12">
    <source>
        <dbReference type="SAM" id="MobiDB-lite"/>
    </source>
</evidence>
<evidence type="ECO:0000313" key="16">
    <source>
        <dbReference type="EMBL" id="KAK4266073.1"/>
    </source>
</evidence>
<organism evidence="16 17">
    <name type="scientific">Acacia crassicarpa</name>
    <name type="common">northern wattle</name>
    <dbReference type="NCBI Taxonomy" id="499986"/>
    <lineage>
        <taxon>Eukaryota</taxon>
        <taxon>Viridiplantae</taxon>
        <taxon>Streptophyta</taxon>
        <taxon>Embryophyta</taxon>
        <taxon>Tracheophyta</taxon>
        <taxon>Spermatophyta</taxon>
        <taxon>Magnoliopsida</taxon>
        <taxon>eudicotyledons</taxon>
        <taxon>Gunneridae</taxon>
        <taxon>Pentapetalae</taxon>
        <taxon>rosids</taxon>
        <taxon>fabids</taxon>
        <taxon>Fabales</taxon>
        <taxon>Fabaceae</taxon>
        <taxon>Caesalpinioideae</taxon>
        <taxon>mimosoid clade</taxon>
        <taxon>Acacieae</taxon>
        <taxon>Acacia</taxon>
    </lineage>
</organism>
<dbReference type="GO" id="GO:0006952">
    <property type="term" value="P:defense response"/>
    <property type="evidence" value="ECO:0007669"/>
    <property type="project" value="UniProtKB-KW"/>
</dbReference>
<evidence type="ECO:0000256" key="7">
    <source>
        <dbReference type="ARBA" id="ARBA00022737"/>
    </source>
</evidence>
<evidence type="ECO:0000256" key="6">
    <source>
        <dbReference type="ARBA" id="ARBA00022729"/>
    </source>
</evidence>
<keyword evidence="4" id="KW-0433">Leucine-rich repeat</keyword>
<dbReference type="PROSITE" id="PS50011">
    <property type="entry name" value="PROTEIN_KINASE_DOM"/>
    <property type="match status" value="1"/>
</dbReference>
<feature type="transmembrane region" description="Helical" evidence="13">
    <location>
        <begin position="240"/>
        <end position="259"/>
    </location>
</feature>
<keyword evidence="17" id="KW-1185">Reference proteome</keyword>
<dbReference type="EMBL" id="JAWXYG010000008">
    <property type="protein sequence ID" value="KAK4266073.1"/>
    <property type="molecule type" value="Genomic_DNA"/>
</dbReference>
<dbReference type="InterPro" id="IPR000719">
    <property type="entry name" value="Prot_kinase_dom"/>
</dbReference>
<dbReference type="InterPro" id="IPR001611">
    <property type="entry name" value="Leu-rich_rpt"/>
</dbReference>
<proteinExistence type="inferred from homology"/>
<sequence length="608" mass="66967">MAAVQLLHLFFFFFFLTLPSLSSSSDVDALLKLKQSFNNTASLSSWLPNSPPCRWAGIMCDNNTIIGLHLSDMGLSGTIDIDAVLEIKGLRTVSLVNNSFSGPIPEFNRVGALKALYLSTNQFSGQISSDYFSYLNSLKKIWLSENKFSGPIPDSISQLDNLMEIHLENNEFTGSIPQLTQSIKSLDMSNNKLQGPIPESLTKFGAISFQGNEGLCGKPLDKACNQKGASENSSGGSGGGTMLVIFFIVCLFIAVWLFVSIRSRRRLDRDFSVLSRGSMEEMVQVHVPSSSESTDSSRRGTGSKRGAAAKKENGGELVVVNEEKGMIGMKDLMKAAAQVLGSGPLGCTYKADMDNGLSVVVWRSRAINQIGRDIFDAEMRSFARIKHANILTILAYAFTKEDKFILSEYMPKGSLLYVLHGDRGTSHADLTWPVRLKIIKGIAKGLRFLHSHFSSYDLPHGNLKSSNVLLTQDYEPLLSDYALHTLLNPNAFPALLAFKTPDYVQYQLVSQKADIYCLGIIILEIITGKFPSQYHSNNKGGTDVVQWVLVAISERREAQVIDPEIANTPNSLDQMLQILQVGAACTESNPEQRINLSEVIRRIEKVQV</sequence>
<keyword evidence="10 13" id="KW-0472">Membrane</keyword>
<evidence type="ECO:0000256" key="3">
    <source>
        <dbReference type="ARBA" id="ARBA00022512"/>
    </source>
</evidence>
<dbReference type="GO" id="GO:0016020">
    <property type="term" value="C:membrane"/>
    <property type="evidence" value="ECO:0007669"/>
    <property type="project" value="UniProtKB-SubCell"/>
</dbReference>
<evidence type="ECO:0000256" key="4">
    <source>
        <dbReference type="ARBA" id="ARBA00022614"/>
    </source>
</evidence>
<dbReference type="Pfam" id="PF00560">
    <property type="entry name" value="LRR_1"/>
    <property type="match status" value="1"/>
</dbReference>
<dbReference type="SUPFAM" id="SSF56112">
    <property type="entry name" value="Protein kinase-like (PK-like)"/>
    <property type="match status" value="1"/>
</dbReference>
<dbReference type="PANTHER" id="PTHR48007">
    <property type="entry name" value="LEUCINE-RICH REPEAT RECEPTOR-LIKE PROTEIN KINASE PXC1"/>
    <property type="match status" value="1"/>
</dbReference>
<keyword evidence="7" id="KW-0677">Repeat</keyword>
<evidence type="ECO:0000256" key="9">
    <source>
        <dbReference type="ARBA" id="ARBA00022989"/>
    </source>
</evidence>
<dbReference type="InterPro" id="IPR032675">
    <property type="entry name" value="LRR_dom_sf"/>
</dbReference>
<evidence type="ECO:0000256" key="5">
    <source>
        <dbReference type="ARBA" id="ARBA00022692"/>
    </source>
</evidence>
<evidence type="ECO:0000256" key="10">
    <source>
        <dbReference type="ARBA" id="ARBA00023136"/>
    </source>
</evidence>
<comment type="subcellular location">
    <subcellularLocation>
        <location evidence="1">Membrane</location>
        <topology evidence="1">Peripheral membrane protein</topology>
    </subcellularLocation>
    <subcellularLocation>
        <location evidence="2">Secreted</location>
        <location evidence="2">Cell wall</location>
    </subcellularLocation>
</comment>
<feature type="signal peptide" evidence="14">
    <location>
        <begin position="1"/>
        <end position="24"/>
    </location>
</feature>
<dbReference type="InterPro" id="IPR013210">
    <property type="entry name" value="LRR_N_plant-typ"/>
</dbReference>
<dbReference type="GO" id="GO:0004672">
    <property type="term" value="F:protein kinase activity"/>
    <property type="evidence" value="ECO:0007669"/>
    <property type="project" value="InterPro"/>
</dbReference>
<keyword evidence="6 14" id="KW-0732">Signal</keyword>
<feature type="chain" id="PRO_5042142037" description="Protein kinase domain-containing protein" evidence="14">
    <location>
        <begin position="25"/>
        <end position="608"/>
    </location>
</feature>
<dbReference type="Pfam" id="PF00069">
    <property type="entry name" value="Pkinase"/>
    <property type="match status" value="1"/>
</dbReference>
<dbReference type="Gene3D" id="1.10.510.10">
    <property type="entry name" value="Transferase(Phosphotransferase) domain 1"/>
    <property type="match status" value="1"/>
</dbReference>
<keyword evidence="3" id="KW-0964">Secreted</keyword>
<keyword evidence="9 13" id="KW-1133">Transmembrane helix</keyword>
<evidence type="ECO:0000259" key="15">
    <source>
        <dbReference type="PROSITE" id="PS50011"/>
    </source>
</evidence>
<evidence type="ECO:0000313" key="17">
    <source>
        <dbReference type="Proteomes" id="UP001293593"/>
    </source>
</evidence>
<dbReference type="Gene3D" id="3.30.200.20">
    <property type="entry name" value="Phosphorylase Kinase, domain 1"/>
    <property type="match status" value="1"/>
</dbReference>
<dbReference type="SUPFAM" id="SSF52058">
    <property type="entry name" value="L domain-like"/>
    <property type="match status" value="1"/>
</dbReference>
<evidence type="ECO:0000256" key="1">
    <source>
        <dbReference type="ARBA" id="ARBA00004170"/>
    </source>
</evidence>
<dbReference type="AlphaFoldDB" id="A0AAE1JAL4"/>
<comment type="similarity">
    <text evidence="11">Belongs to the polygalacturonase-inhibiting protein family.</text>
</comment>
<gene>
    <name evidence="16" type="ORF">QN277_027045</name>
</gene>
<evidence type="ECO:0000256" key="2">
    <source>
        <dbReference type="ARBA" id="ARBA00004191"/>
    </source>
</evidence>
<evidence type="ECO:0000256" key="8">
    <source>
        <dbReference type="ARBA" id="ARBA00022821"/>
    </source>
</evidence>
<dbReference type="InterPro" id="IPR046959">
    <property type="entry name" value="PRK1-6/SRF4-like"/>
</dbReference>
<dbReference type="Pfam" id="PF13855">
    <property type="entry name" value="LRR_8"/>
    <property type="match status" value="1"/>
</dbReference>
<dbReference type="GO" id="GO:0005524">
    <property type="term" value="F:ATP binding"/>
    <property type="evidence" value="ECO:0007669"/>
    <property type="project" value="InterPro"/>
</dbReference>
<dbReference type="InterPro" id="IPR011009">
    <property type="entry name" value="Kinase-like_dom_sf"/>
</dbReference>
<evidence type="ECO:0000256" key="11">
    <source>
        <dbReference type="ARBA" id="ARBA00038043"/>
    </source>
</evidence>
<reference evidence="16" key="1">
    <citation type="submission" date="2023-10" db="EMBL/GenBank/DDBJ databases">
        <title>Chromosome-level genome of the transformable northern wattle, Acacia crassicarpa.</title>
        <authorList>
            <person name="Massaro I."/>
            <person name="Sinha N.R."/>
            <person name="Poethig S."/>
            <person name="Leichty A.R."/>
        </authorList>
    </citation>
    <scope>NUCLEOTIDE SEQUENCE</scope>
    <source>
        <strain evidence="16">Acra3RX</strain>
        <tissue evidence="16">Leaf</tissue>
    </source>
</reference>
<protein>
    <recommendedName>
        <fullName evidence="15">Protein kinase domain-containing protein</fullName>
    </recommendedName>
</protein>
<dbReference type="FunFam" id="3.80.10.10:FF:000400">
    <property type="entry name" value="Nuclear pore complex protein NUP107"/>
    <property type="match status" value="1"/>
</dbReference>